<feature type="domain" description="ABC transporter" evidence="6">
    <location>
        <begin position="4"/>
        <end position="233"/>
    </location>
</feature>
<dbReference type="GO" id="GO:0005524">
    <property type="term" value="F:ATP binding"/>
    <property type="evidence" value="ECO:0007669"/>
    <property type="project" value="UniProtKB-KW"/>
</dbReference>
<evidence type="ECO:0000256" key="2">
    <source>
        <dbReference type="ARBA" id="ARBA00022448"/>
    </source>
</evidence>
<sequence length="243" mass="27531">MTTLEVSQLSFAYGGKRVLQEVSFSLQSGGFYALLGVNGAGKTTLFNLLTRLLALQQGRIHFPQASRQTQAEVLRQLGVVFQQSTLDLDLTVQQNLSYHAALQGLSRAEGQRRIEQELERMQMLPRLHERVRELNGGHRRRLEIARALLHQPSILLLDEASAGMDVQSRQRLLQHVHQLCAERGISVLWATHLLEEVSSEDQLLWLHQGRLLEQGQVAQICQRQQQPDLPSLVQHWLAQTGEC</sequence>
<dbReference type="InterPro" id="IPR003593">
    <property type="entry name" value="AAA+_ATPase"/>
</dbReference>
<dbReference type="Pfam" id="PF00005">
    <property type="entry name" value="ABC_tran"/>
    <property type="match status" value="1"/>
</dbReference>
<dbReference type="Proteomes" id="UP001589628">
    <property type="component" value="Unassembled WGS sequence"/>
</dbReference>
<evidence type="ECO:0000256" key="1">
    <source>
        <dbReference type="ARBA" id="ARBA00005417"/>
    </source>
</evidence>
<evidence type="ECO:0000259" key="6">
    <source>
        <dbReference type="PROSITE" id="PS50893"/>
    </source>
</evidence>
<dbReference type="SUPFAM" id="SSF52540">
    <property type="entry name" value="P-loop containing nucleoside triphosphate hydrolases"/>
    <property type="match status" value="1"/>
</dbReference>
<dbReference type="InterPro" id="IPR003439">
    <property type="entry name" value="ABC_transporter-like_ATP-bd"/>
</dbReference>
<gene>
    <name evidence="7" type="ORF">ACFFLH_12970</name>
</gene>
<keyword evidence="4" id="KW-0547">Nucleotide-binding</keyword>
<evidence type="ECO:0000256" key="3">
    <source>
        <dbReference type="ARBA" id="ARBA00022458"/>
    </source>
</evidence>
<comment type="similarity">
    <text evidence="1">Belongs to the ABC transporter superfamily.</text>
</comment>
<accession>A0ABV5ZEP3</accession>
<dbReference type="RefSeq" id="WP_051527884.1">
    <property type="nucleotide sequence ID" value="NZ_JBHLZN010000004.1"/>
</dbReference>
<name>A0ABV5ZEP3_9GAMM</name>
<dbReference type="PROSITE" id="PS50893">
    <property type="entry name" value="ABC_TRANSPORTER_2"/>
    <property type="match status" value="1"/>
</dbReference>
<reference evidence="7 8" key="1">
    <citation type="submission" date="2024-09" db="EMBL/GenBank/DDBJ databases">
        <authorList>
            <person name="Sun Q."/>
            <person name="Mori K."/>
        </authorList>
    </citation>
    <scope>NUCLEOTIDE SEQUENCE [LARGE SCALE GENOMIC DNA]</scope>
    <source>
        <strain evidence="7 8">ATCC 51285</strain>
    </source>
</reference>
<dbReference type="PANTHER" id="PTHR42711">
    <property type="entry name" value="ABC TRANSPORTER ATP-BINDING PROTEIN"/>
    <property type="match status" value="1"/>
</dbReference>
<evidence type="ECO:0000256" key="4">
    <source>
        <dbReference type="ARBA" id="ARBA00022741"/>
    </source>
</evidence>
<protein>
    <submittedName>
        <fullName evidence="7">ABC transporter ATP-binding protein</fullName>
    </submittedName>
</protein>
<dbReference type="EMBL" id="JBHLZN010000004">
    <property type="protein sequence ID" value="MFB9887325.1"/>
    <property type="molecule type" value="Genomic_DNA"/>
</dbReference>
<organism evidence="7 8">
    <name type="scientific">Balneatrix alpica</name>
    <dbReference type="NCBI Taxonomy" id="75684"/>
    <lineage>
        <taxon>Bacteria</taxon>
        <taxon>Pseudomonadati</taxon>
        <taxon>Pseudomonadota</taxon>
        <taxon>Gammaproteobacteria</taxon>
        <taxon>Oceanospirillales</taxon>
        <taxon>Balneatrichaceae</taxon>
        <taxon>Balneatrix</taxon>
    </lineage>
</organism>
<dbReference type="PANTHER" id="PTHR42711:SF5">
    <property type="entry name" value="ABC TRANSPORTER ATP-BINDING PROTEIN NATA"/>
    <property type="match status" value="1"/>
</dbReference>
<evidence type="ECO:0000313" key="7">
    <source>
        <dbReference type="EMBL" id="MFB9887325.1"/>
    </source>
</evidence>
<dbReference type="InterPro" id="IPR022467">
    <property type="entry name" value="ABC_transprt_ATP-bd_su_PQQ"/>
</dbReference>
<keyword evidence="3" id="KW-0536">Nodulation</keyword>
<evidence type="ECO:0000256" key="5">
    <source>
        <dbReference type="ARBA" id="ARBA00022840"/>
    </source>
</evidence>
<keyword evidence="2" id="KW-0813">Transport</keyword>
<dbReference type="InterPro" id="IPR027417">
    <property type="entry name" value="P-loop_NTPase"/>
</dbReference>
<dbReference type="InterPro" id="IPR050763">
    <property type="entry name" value="ABC_transporter_ATP-binding"/>
</dbReference>
<dbReference type="SMART" id="SM00382">
    <property type="entry name" value="AAA"/>
    <property type="match status" value="1"/>
</dbReference>
<keyword evidence="8" id="KW-1185">Reference proteome</keyword>
<keyword evidence="5 7" id="KW-0067">ATP-binding</keyword>
<proteinExistence type="inferred from homology"/>
<evidence type="ECO:0000313" key="8">
    <source>
        <dbReference type="Proteomes" id="UP001589628"/>
    </source>
</evidence>
<dbReference type="NCBIfam" id="TIGR03864">
    <property type="entry name" value="PQQ_ABC_ATP"/>
    <property type="match status" value="1"/>
</dbReference>
<dbReference type="Gene3D" id="3.40.50.300">
    <property type="entry name" value="P-loop containing nucleotide triphosphate hydrolases"/>
    <property type="match status" value="1"/>
</dbReference>
<comment type="caution">
    <text evidence="7">The sequence shown here is derived from an EMBL/GenBank/DDBJ whole genome shotgun (WGS) entry which is preliminary data.</text>
</comment>